<keyword evidence="3" id="KW-1185">Reference proteome</keyword>
<keyword evidence="2" id="KW-0808">Transferase</keyword>
<evidence type="ECO:0000259" key="1">
    <source>
        <dbReference type="Pfam" id="PF00535"/>
    </source>
</evidence>
<organism evidence="2 3">
    <name type="scientific">Psychroflexus halocasei</name>
    <dbReference type="NCBI Taxonomy" id="908615"/>
    <lineage>
        <taxon>Bacteria</taxon>
        <taxon>Pseudomonadati</taxon>
        <taxon>Bacteroidota</taxon>
        <taxon>Flavobacteriia</taxon>
        <taxon>Flavobacteriales</taxon>
        <taxon>Flavobacteriaceae</taxon>
        <taxon>Psychroflexus</taxon>
    </lineage>
</organism>
<evidence type="ECO:0000313" key="2">
    <source>
        <dbReference type="EMBL" id="SEA40171.1"/>
    </source>
</evidence>
<reference evidence="2 3" key="1">
    <citation type="submission" date="2016-10" db="EMBL/GenBank/DDBJ databases">
        <authorList>
            <person name="de Groot N.N."/>
        </authorList>
    </citation>
    <scope>NUCLEOTIDE SEQUENCE [LARGE SCALE GENOMIC DNA]</scope>
    <source>
        <strain evidence="2 3">DSM 23581</strain>
    </source>
</reference>
<dbReference type="InterPro" id="IPR001173">
    <property type="entry name" value="Glyco_trans_2-like"/>
</dbReference>
<evidence type="ECO:0000313" key="3">
    <source>
        <dbReference type="Proteomes" id="UP000198820"/>
    </source>
</evidence>
<accession>A0A1H4AWA6</accession>
<protein>
    <submittedName>
        <fullName evidence="2">Glycosyltransferase, GT2 family</fullName>
    </submittedName>
</protein>
<dbReference type="AlphaFoldDB" id="A0A1H4AWA6"/>
<dbReference type="Proteomes" id="UP000198820">
    <property type="component" value="Unassembled WGS sequence"/>
</dbReference>
<dbReference type="SUPFAM" id="SSF53448">
    <property type="entry name" value="Nucleotide-diphospho-sugar transferases"/>
    <property type="match status" value="1"/>
</dbReference>
<dbReference type="EMBL" id="FNQF01000005">
    <property type="protein sequence ID" value="SEA40171.1"/>
    <property type="molecule type" value="Genomic_DNA"/>
</dbReference>
<name>A0A1H4AWA6_9FLAO</name>
<dbReference type="GO" id="GO:0016740">
    <property type="term" value="F:transferase activity"/>
    <property type="evidence" value="ECO:0007669"/>
    <property type="project" value="UniProtKB-KW"/>
</dbReference>
<dbReference type="PANTHER" id="PTHR43179">
    <property type="entry name" value="RHAMNOSYLTRANSFERASE WBBL"/>
    <property type="match status" value="1"/>
</dbReference>
<dbReference type="CDD" id="cd04186">
    <property type="entry name" value="GT_2_like_c"/>
    <property type="match status" value="1"/>
</dbReference>
<dbReference type="STRING" id="908615.SAMN05421540_105168"/>
<feature type="domain" description="Glycosyltransferase 2-like" evidence="1">
    <location>
        <begin position="4"/>
        <end position="145"/>
    </location>
</feature>
<gene>
    <name evidence="2" type="ORF">SAMN05421540_105168</name>
</gene>
<proteinExistence type="predicted"/>
<sequence length="374" mass="43425">MELSVVILNYKVPHYLMLCLESVSKAIKNMKAEIIVIDNNSEDESLALTHHHFPEVKTIANKENAGFSKANNLAVKQAKGEYLCILNPDTVVAEDCFEKLLKLYKSKKNLGAIGTQLIDGKGYFLPESKRNIPNPKVAFQKLIGQDKDYYNNNLQTHENGKTDVLVGAFMFLKRQDYLTVKGFDEDFFMYGEDIDLSYKLLKNKRDNYYAGNIKTIHFKGESTVKNKQYYDRFFGAMLIFYKKHYNNKLLEYSLKFALGFLKSTASQKKKNQTTETYHEAIIITDQQNNFKGLEKKFNKVYFYTKREISTINLSTLRKKYIIFDMSTMRYMEVIEKIVNWRDIPAKIRIRPEGINFCVGSDSKDEQGEMLSLDL</sequence>
<dbReference type="RefSeq" id="WP_093244047.1">
    <property type="nucleotide sequence ID" value="NZ_FNQF01000005.1"/>
</dbReference>
<dbReference type="Pfam" id="PF00535">
    <property type="entry name" value="Glycos_transf_2"/>
    <property type="match status" value="1"/>
</dbReference>
<dbReference type="Gene3D" id="3.90.550.10">
    <property type="entry name" value="Spore Coat Polysaccharide Biosynthesis Protein SpsA, Chain A"/>
    <property type="match status" value="1"/>
</dbReference>
<dbReference type="PANTHER" id="PTHR43179:SF7">
    <property type="entry name" value="RHAMNOSYLTRANSFERASE WBBL"/>
    <property type="match status" value="1"/>
</dbReference>
<dbReference type="InterPro" id="IPR029044">
    <property type="entry name" value="Nucleotide-diphossugar_trans"/>
</dbReference>